<evidence type="ECO:0000256" key="2">
    <source>
        <dbReference type="ARBA" id="ARBA00023004"/>
    </source>
</evidence>
<dbReference type="InterPro" id="IPR050231">
    <property type="entry name" value="Iron_ascorbate_oxido_reductase"/>
</dbReference>
<dbReference type="PANTHER" id="PTHR47990">
    <property type="entry name" value="2-OXOGLUTARATE (2OG) AND FE(II)-DEPENDENT OXYGENASE SUPERFAMILY PROTEIN-RELATED"/>
    <property type="match status" value="1"/>
</dbReference>
<dbReference type="InterPro" id="IPR027443">
    <property type="entry name" value="IPNS-like_sf"/>
</dbReference>
<dbReference type="Pfam" id="PF14226">
    <property type="entry name" value="DIOX_N"/>
    <property type="match status" value="1"/>
</dbReference>
<comment type="similarity">
    <text evidence="3">Belongs to the iron/ascorbate-dependent oxidoreductase family.</text>
</comment>
<evidence type="ECO:0000313" key="7">
    <source>
        <dbReference type="Proteomes" id="UP000244005"/>
    </source>
</evidence>
<evidence type="ECO:0000256" key="1">
    <source>
        <dbReference type="ARBA" id="ARBA00022723"/>
    </source>
</evidence>
<dbReference type="Gramene" id="Mp1g27270.1">
    <property type="protein sequence ID" value="Mp1g27270.1.cds"/>
    <property type="gene ID" value="Mp1g27270"/>
</dbReference>
<feature type="region of interest" description="Disordered" evidence="4">
    <location>
        <begin position="73"/>
        <end position="102"/>
    </location>
</feature>
<dbReference type="GO" id="GO:0046872">
    <property type="term" value="F:metal ion binding"/>
    <property type="evidence" value="ECO:0007669"/>
    <property type="project" value="UniProtKB-KW"/>
</dbReference>
<dbReference type="Gene3D" id="2.60.120.330">
    <property type="entry name" value="B-lactam Antibiotic, Isopenicillin N Synthase, Chain"/>
    <property type="match status" value="1"/>
</dbReference>
<keyword evidence="7" id="KW-1185">Reference proteome</keyword>
<evidence type="ECO:0000313" key="6">
    <source>
        <dbReference type="EMBL" id="PTQ49676.1"/>
    </source>
</evidence>
<dbReference type="EMBL" id="KZ772674">
    <property type="protein sequence ID" value="PTQ49676.1"/>
    <property type="molecule type" value="Genomic_DNA"/>
</dbReference>
<dbReference type="Pfam" id="PF03171">
    <property type="entry name" value="2OG-FeII_Oxy"/>
    <property type="match status" value="1"/>
</dbReference>
<dbReference type="PROSITE" id="PS51471">
    <property type="entry name" value="FE2OG_OXY"/>
    <property type="match status" value="1"/>
</dbReference>
<proteinExistence type="inferred from homology"/>
<sequence>MLVQNYSTVPFSHRCKAFTAHRSSASQSKLGREFSDVQSHSARASAVSKCERISMSEDLLRSRSYPALRRSTFQRPEARISSSSINSASENAAESNGTTGQQESLEVLDMESYFSGRDERLEFCRKLREQCHKVGFFYVKNHGVSEELCDSMLEMGRKFFDLPVELKMQLDYTNSSQFRGYMRIGVENTAGVTDFREQIEFGPEEAEDIDIVDGMENKLVYPLYRRLRGPNQWPPEDDLPDFRREAELFIDQMNEVSMHLMQALALSLGLQKDFFDSTFKYMPHYQMKIAKYPPNPASDGAEGIGMFGVGAHSDSGFLSLLLQDDIGGLQARTTAGRWIDVPAKRGTFVINLGEMLQLATGGYYLATVHRVVSQSGKNSRYSVPFFFNPRLDTDIRTLNVLECDNDVVAGGSHCLNKNTLSNGGLSTHGGRNKLFPVFGQNAFKSFARSHINVTREHHKDIVQEDGSVVLDKLFL</sequence>
<keyword evidence="3" id="KW-0560">Oxidoreductase</keyword>
<dbReference type="InterPro" id="IPR044861">
    <property type="entry name" value="IPNS-like_FE2OG_OXY"/>
</dbReference>
<evidence type="ECO:0000256" key="4">
    <source>
        <dbReference type="SAM" id="MobiDB-lite"/>
    </source>
</evidence>
<dbReference type="OMA" id="SMHLMQA"/>
<dbReference type="PRINTS" id="PR00682">
    <property type="entry name" value="IPNSYNTHASE"/>
</dbReference>
<keyword evidence="2 3" id="KW-0408">Iron</keyword>
<evidence type="ECO:0000256" key="3">
    <source>
        <dbReference type="RuleBase" id="RU003682"/>
    </source>
</evidence>
<dbReference type="SUPFAM" id="SSF51197">
    <property type="entry name" value="Clavaminate synthase-like"/>
    <property type="match status" value="1"/>
</dbReference>
<accession>A0A2R6XUD0</accession>
<evidence type="ECO:0000259" key="5">
    <source>
        <dbReference type="PROSITE" id="PS51471"/>
    </source>
</evidence>
<feature type="domain" description="Fe2OG dioxygenase" evidence="5">
    <location>
        <begin position="283"/>
        <end position="389"/>
    </location>
</feature>
<organism evidence="6 7">
    <name type="scientific">Marchantia polymorpha</name>
    <name type="common">Common liverwort</name>
    <name type="synonym">Marchantia aquatica</name>
    <dbReference type="NCBI Taxonomy" id="3197"/>
    <lineage>
        <taxon>Eukaryota</taxon>
        <taxon>Viridiplantae</taxon>
        <taxon>Streptophyta</taxon>
        <taxon>Embryophyta</taxon>
        <taxon>Marchantiophyta</taxon>
        <taxon>Marchantiopsida</taxon>
        <taxon>Marchantiidae</taxon>
        <taxon>Marchantiales</taxon>
        <taxon>Marchantiaceae</taxon>
        <taxon>Marchantia</taxon>
    </lineage>
</organism>
<protein>
    <recommendedName>
        <fullName evidence="5">Fe2OG dioxygenase domain-containing protein</fullName>
    </recommendedName>
</protein>
<dbReference type="GO" id="GO:0016706">
    <property type="term" value="F:2-oxoglutarate-dependent dioxygenase activity"/>
    <property type="evidence" value="ECO:0000318"/>
    <property type="project" value="GO_Central"/>
</dbReference>
<dbReference type="OrthoDB" id="288590at2759"/>
<gene>
    <name evidence="6" type="ORF">MARPO_0002s0151</name>
</gene>
<name>A0A2R6XUD0_MARPO</name>
<dbReference type="Proteomes" id="UP000244005">
    <property type="component" value="Unassembled WGS sequence"/>
</dbReference>
<reference evidence="7" key="1">
    <citation type="journal article" date="2017" name="Cell">
        <title>Insights into land plant evolution garnered from the Marchantia polymorpha genome.</title>
        <authorList>
            <person name="Bowman J.L."/>
            <person name="Kohchi T."/>
            <person name="Yamato K.T."/>
            <person name="Jenkins J."/>
            <person name="Shu S."/>
            <person name="Ishizaki K."/>
            <person name="Yamaoka S."/>
            <person name="Nishihama R."/>
            <person name="Nakamura Y."/>
            <person name="Berger F."/>
            <person name="Adam C."/>
            <person name="Aki S.S."/>
            <person name="Althoff F."/>
            <person name="Araki T."/>
            <person name="Arteaga-Vazquez M.A."/>
            <person name="Balasubrmanian S."/>
            <person name="Barry K."/>
            <person name="Bauer D."/>
            <person name="Boehm C.R."/>
            <person name="Briginshaw L."/>
            <person name="Caballero-Perez J."/>
            <person name="Catarino B."/>
            <person name="Chen F."/>
            <person name="Chiyoda S."/>
            <person name="Chovatia M."/>
            <person name="Davies K.M."/>
            <person name="Delmans M."/>
            <person name="Demura T."/>
            <person name="Dierschke T."/>
            <person name="Dolan L."/>
            <person name="Dorantes-Acosta A.E."/>
            <person name="Eklund D.M."/>
            <person name="Florent S.N."/>
            <person name="Flores-Sandoval E."/>
            <person name="Fujiyama A."/>
            <person name="Fukuzawa H."/>
            <person name="Galik B."/>
            <person name="Grimanelli D."/>
            <person name="Grimwood J."/>
            <person name="Grossniklaus U."/>
            <person name="Hamada T."/>
            <person name="Haseloff J."/>
            <person name="Hetherington A.J."/>
            <person name="Higo A."/>
            <person name="Hirakawa Y."/>
            <person name="Hundley H.N."/>
            <person name="Ikeda Y."/>
            <person name="Inoue K."/>
            <person name="Inoue S.I."/>
            <person name="Ishida S."/>
            <person name="Jia Q."/>
            <person name="Kakita M."/>
            <person name="Kanazawa T."/>
            <person name="Kawai Y."/>
            <person name="Kawashima T."/>
            <person name="Kennedy M."/>
            <person name="Kinose K."/>
            <person name="Kinoshita T."/>
            <person name="Kohara Y."/>
            <person name="Koide E."/>
            <person name="Komatsu K."/>
            <person name="Kopischke S."/>
            <person name="Kubo M."/>
            <person name="Kyozuka J."/>
            <person name="Lagercrantz U."/>
            <person name="Lin S.S."/>
            <person name="Lindquist E."/>
            <person name="Lipzen A.M."/>
            <person name="Lu C.W."/>
            <person name="De Luna E."/>
            <person name="Martienssen R.A."/>
            <person name="Minamino N."/>
            <person name="Mizutani M."/>
            <person name="Mizutani M."/>
            <person name="Mochizuki N."/>
            <person name="Monte I."/>
            <person name="Mosher R."/>
            <person name="Nagasaki H."/>
            <person name="Nakagami H."/>
            <person name="Naramoto S."/>
            <person name="Nishitani K."/>
            <person name="Ohtani M."/>
            <person name="Okamoto T."/>
            <person name="Okumura M."/>
            <person name="Phillips J."/>
            <person name="Pollak B."/>
            <person name="Reinders A."/>
            <person name="Rovekamp M."/>
            <person name="Sano R."/>
            <person name="Sawa S."/>
            <person name="Schmid M.W."/>
            <person name="Shirakawa M."/>
            <person name="Solano R."/>
            <person name="Spunde A."/>
            <person name="Suetsugu N."/>
            <person name="Sugano S."/>
            <person name="Sugiyama A."/>
            <person name="Sun R."/>
            <person name="Suzuki Y."/>
            <person name="Takenaka M."/>
            <person name="Takezawa D."/>
            <person name="Tomogane H."/>
            <person name="Tsuzuki M."/>
            <person name="Ueda T."/>
            <person name="Umeda M."/>
            <person name="Ward J.M."/>
            <person name="Watanabe Y."/>
            <person name="Yazaki K."/>
            <person name="Yokoyama R."/>
            <person name="Yoshitake Y."/>
            <person name="Yotsui I."/>
            <person name="Zachgo S."/>
            <person name="Schmutz J."/>
        </authorList>
    </citation>
    <scope>NUCLEOTIDE SEQUENCE [LARGE SCALE GENOMIC DNA]</scope>
    <source>
        <strain evidence="7">Tak-1</strain>
    </source>
</reference>
<dbReference type="InterPro" id="IPR026992">
    <property type="entry name" value="DIOX_N"/>
</dbReference>
<dbReference type="InterPro" id="IPR005123">
    <property type="entry name" value="Oxoglu/Fe-dep_dioxygenase_dom"/>
</dbReference>
<feature type="compositionally biased region" description="Low complexity" evidence="4">
    <location>
        <begin position="80"/>
        <end position="96"/>
    </location>
</feature>
<dbReference type="AlphaFoldDB" id="A0A2R6XUD0"/>
<keyword evidence="1 3" id="KW-0479">Metal-binding</keyword>